<dbReference type="InterPro" id="IPR011761">
    <property type="entry name" value="ATP-grasp"/>
</dbReference>
<organism evidence="12 14">
    <name type="scientific">Aliidiomarina maris</name>
    <dbReference type="NCBI Taxonomy" id="531312"/>
    <lineage>
        <taxon>Bacteria</taxon>
        <taxon>Pseudomonadati</taxon>
        <taxon>Pseudomonadota</taxon>
        <taxon>Gammaproteobacteria</taxon>
        <taxon>Alteromonadales</taxon>
        <taxon>Idiomarinaceae</taxon>
        <taxon>Aliidiomarina</taxon>
    </lineage>
</organism>
<evidence type="ECO:0000256" key="1">
    <source>
        <dbReference type="ARBA" id="ARBA00001936"/>
    </source>
</evidence>
<dbReference type="SUPFAM" id="SSF56059">
    <property type="entry name" value="Glutathione synthetase ATP-binding domain-like"/>
    <property type="match status" value="1"/>
</dbReference>
<proteinExistence type="predicted"/>
<dbReference type="PANTHER" id="PTHR21621">
    <property type="entry name" value="RIBOSOMAL PROTEIN S6 MODIFICATION PROTEIN"/>
    <property type="match status" value="1"/>
</dbReference>
<keyword evidence="5 10" id="KW-0547">Nucleotide-binding</keyword>
<dbReference type="Pfam" id="PF08443">
    <property type="entry name" value="RimK"/>
    <property type="match status" value="1"/>
</dbReference>
<comment type="cofactor">
    <cofactor evidence="2">
        <name>Mg(2+)</name>
        <dbReference type="ChEBI" id="CHEBI:18420"/>
    </cofactor>
</comment>
<evidence type="ECO:0000256" key="3">
    <source>
        <dbReference type="ARBA" id="ARBA00022598"/>
    </source>
</evidence>
<dbReference type="GO" id="GO:0046872">
    <property type="term" value="F:metal ion binding"/>
    <property type="evidence" value="ECO:0007669"/>
    <property type="project" value="UniProtKB-KW"/>
</dbReference>
<dbReference type="EMBL" id="QLMD01000006">
    <property type="protein sequence ID" value="RAJ96950.1"/>
    <property type="molecule type" value="Genomic_DNA"/>
</dbReference>
<evidence type="ECO:0000256" key="7">
    <source>
        <dbReference type="ARBA" id="ARBA00022842"/>
    </source>
</evidence>
<reference evidence="12 14" key="2">
    <citation type="submission" date="2018-06" db="EMBL/GenBank/DDBJ databases">
        <title>Genomic Encyclopedia of Type Strains, Phase III (KMG-III): the genomes of soil and plant-associated and newly described type strains.</title>
        <authorList>
            <person name="Whitman W."/>
        </authorList>
    </citation>
    <scope>NUCLEOTIDE SEQUENCE [LARGE SCALE GENOMIC DNA]</scope>
    <source>
        <strain evidence="12 14">CGMCC 1.15366</strain>
    </source>
</reference>
<name>A0A327WWU3_9GAMM</name>
<dbReference type="Proteomes" id="UP000287865">
    <property type="component" value="Unassembled WGS sequence"/>
</dbReference>
<evidence type="ECO:0000256" key="6">
    <source>
        <dbReference type="ARBA" id="ARBA00022840"/>
    </source>
</evidence>
<evidence type="ECO:0000313" key="13">
    <source>
        <dbReference type="EMBL" id="RUO24698.1"/>
    </source>
</evidence>
<comment type="caution">
    <text evidence="12">The sequence shown here is derived from an EMBL/GenBank/DDBJ whole genome shotgun (WGS) entry which is preliminary data.</text>
</comment>
<gene>
    <name evidence="12" type="ORF">B0I24_10613</name>
    <name evidence="13" type="ORF">CWE07_07765</name>
</gene>
<evidence type="ECO:0000256" key="2">
    <source>
        <dbReference type="ARBA" id="ARBA00001946"/>
    </source>
</evidence>
<dbReference type="Gene3D" id="3.30.1490.20">
    <property type="entry name" value="ATP-grasp fold, A domain"/>
    <property type="match status" value="1"/>
</dbReference>
<dbReference type="GO" id="GO:0005737">
    <property type="term" value="C:cytoplasm"/>
    <property type="evidence" value="ECO:0007669"/>
    <property type="project" value="TreeGrafter"/>
</dbReference>
<evidence type="ECO:0000256" key="5">
    <source>
        <dbReference type="ARBA" id="ARBA00022741"/>
    </source>
</evidence>
<dbReference type="InterPro" id="IPR013815">
    <property type="entry name" value="ATP_grasp_subdomain_1"/>
</dbReference>
<dbReference type="Gene3D" id="3.40.50.20">
    <property type="match status" value="1"/>
</dbReference>
<comment type="cofactor">
    <cofactor evidence="1">
        <name>Mn(2+)</name>
        <dbReference type="ChEBI" id="CHEBI:29035"/>
    </cofactor>
</comment>
<dbReference type="GO" id="GO:0018169">
    <property type="term" value="F:ribosomal S6-glutamic acid ligase activity"/>
    <property type="evidence" value="ECO:0007669"/>
    <property type="project" value="TreeGrafter"/>
</dbReference>
<dbReference type="Proteomes" id="UP000249203">
    <property type="component" value="Unassembled WGS sequence"/>
</dbReference>
<keyword evidence="9" id="KW-0464">Manganese</keyword>
<feature type="domain" description="ATP-grasp" evidence="11">
    <location>
        <begin position="104"/>
        <end position="289"/>
    </location>
</feature>
<dbReference type="GO" id="GO:0009432">
    <property type="term" value="P:SOS response"/>
    <property type="evidence" value="ECO:0007669"/>
    <property type="project" value="TreeGrafter"/>
</dbReference>
<dbReference type="Pfam" id="PF18030">
    <property type="entry name" value="Rimk_N"/>
    <property type="match status" value="1"/>
</dbReference>
<dbReference type="InterPro" id="IPR041107">
    <property type="entry name" value="Rimk_N"/>
</dbReference>
<dbReference type="PANTHER" id="PTHR21621:SF7">
    <property type="entry name" value="RIBOSOMAL PROTEIN BS6--L-GLUTAMATE LIGASE"/>
    <property type="match status" value="1"/>
</dbReference>
<keyword evidence="12" id="KW-0687">Ribonucleoprotein</keyword>
<evidence type="ECO:0000256" key="8">
    <source>
        <dbReference type="ARBA" id="ARBA00022917"/>
    </source>
</evidence>
<dbReference type="PROSITE" id="PS50975">
    <property type="entry name" value="ATP_GRASP"/>
    <property type="match status" value="1"/>
</dbReference>
<keyword evidence="8" id="KW-0648">Protein biosynthesis</keyword>
<keyword evidence="12" id="KW-0689">Ribosomal protein</keyword>
<accession>A0A327WWU3</accession>
<evidence type="ECO:0000256" key="9">
    <source>
        <dbReference type="ARBA" id="ARBA00023211"/>
    </source>
</evidence>
<dbReference type="InterPro" id="IPR004666">
    <property type="entry name" value="Rp_bS6_RimK/Lys_biosynth_LsyX"/>
</dbReference>
<dbReference type="InterPro" id="IPR013651">
    <property type="entry name" value="ATP-grasp_RimK-type"/>
</dbReference>
<dbReference type="GO" id="GO:0006412">
    <property type="term" value="P:translation"/>
    <property type="evidence" value="ECO:0007669"/>
    <property type="project" value="UniProtKB-KW"/>
</dbReference>
<dbReference type="OrthoDB" id="6256797at2"/>
<evidence type="ECO:0000256" key="10">
    <source>
        <dbReference type="PROSITE-ProRule" id="PRU00409"/>
    </source>
</evidence>
<dbReference type="AlphaFoldDB" id="A0A327WWU3"/>
<evidence type="ECO:0000313" key="15">
    <source>
        <dbReference type="Proteomes" id="UP000287865"/>
    </source>
</evidence>
<keyword evidence="4" id="KW-0479">Metal-binding</keyword>
<evidence type="ECO:0000313" key="14">
    <source>
        <dbReference type="Proteomes" id="UP000249203"/>
    </source>
</evidence>
<dbReference type="GO" id="GO:0005524">
    <property type="term" value="F:ATP binding"/>
    <property type="evidence" value="ECO:0007669"/>
    <property type="project" value="UniProtKB-UniRule"/>
</dbReference>
<dbReference type="EMBL" id="PIPK01000006">
    <property type="protein sequence ID" value="RUO24698.1"/>
    <property type="molecule type" value="Genomic_DNA"/>
</dbReference>
<keyword evidence="6 10" id="KW-0067">ATP-binding</keyword>
<reference evidence="13 15" key="1">
    <citation type="journal article" date="2018" name="Front. Microbiol.">
        <title>Genome-Based Analysis Reveals the Taxonomy and Diversity of the Family Idiomarinaceae.</title>
        <authorList>
            <person name="Liu Y."/>
            <person name="Lai Q."/>
            <person name="Shao Z."/>
        </authorList>
    </citation>
    <scope>NUCLEOTIDE SEQUENCE [LARGE SCALE GENOMIC DNA]</scope>
    <source>
        <strain evidence="13 15">CF12-14</strain>
    </source>
</reference>
<dbReference type="Gene3D" id="3.30.470.20">
    <property type="entry name" value="ATP-grasp fold, B domain"/>
    <property type="match status" value="1"/>
</dbReference>
<keyword evidence="3 12" id="KW-0436">Ligase</keyword>
<dbReference type="GO" id="GO:0005840">
    <property type="term" value="C:ribosome"/>
    <property type="evidence" value="ECO:0007669"/>
    <property type="project" value="UniProtKB-KW"/>
</dbReference>
<sequence length="312" mass="34071">MNICILSTDQAVDDRRLLDAARQRGHSASLLNMRDINLALSTHQPTMYAGDVDITEDFDVVIPRLNVGCSDYGINVLQQFICSQTYVSETPDSLRLGRDKLKCLQYLLAQGLPFPTTCIAFQPEGFSSLAQHTGFPVVVKLIDSTEGVGVFVAHTEKELDNLARTFARFGASYVIQSFIQEASGVDVRAFVVGNQVIAAMERHATDGDFRANVSLGATAKPCELTAQEERIVLASTQAIGINIAGVDLIRSQNGPLLLEINVSPDFTGKQGIEQVTGVDIAGAIIDFTVQQTQPYYANHRLLQLCSDIQKEY</sequence>
<keyword evidence="15" id="KW-1185">Reference proteome</keyword>
<evidence type="ECO:0000259" key="11">
    <source>
        <dbReference type="PROSITE" id="PS50975"/>
    </source>
</evidence>
<keyword evidence="7" id="KW-0460">Magnesium</keyword>
<dbReference type="NCBIfam" id="TIGR00768">
    <property type="entry name" value="rimK_fam"/>
    <property type="match status" value="1"/>
</dbReference>
<evidence type="ECO:0000256" key="4">
    <source>
        <dbReference type="ARBA" id="ARBA00022723"/>
    </source>
</evidence>
<evidence type="ECO:0000313" key="12">
    <source>
        <dbReference type="EMBL" id="RAJ96950.1"/>
    </source>
</evidence>
<protein>
    <submittedName>
        <fullName evidence="12">Ribosomal protein S6--L-glutamate ligase</fullName>
    </submittedName>
    <submittedName>
        <fullName evidence="13">RimK family alpha-L-glutamate ligase</fullName>
    </submittedName>
</protein>